<keyword evidence="1" id="KW-0175">Coiled coil</keyword>
<evidence type="ECO:0000256" key="1">
    <source>
        <dbReference type="SAM" id="Coils"/>
    </source>
</evidence>
<dbReference type="EMBL" id="JAGTJR010000032">
    <property type="protein sequence ID" value="KAH7038899.1"/>
    <property type="molecule type" value="Genomic_DNA"/>
</dbReference>
<gene>
    <name evidence="2" type="ORF">B0J12DRAFT_788611</name>
</gene>
<sequence>MLGSLPFYFNITGADASLATATVMSSAWDALVASFAASEIAVPEGLDTENDATGANLSDIEKYRHGLVTTAIARLWSEAGCKPFGHTPITAAATYQENIICKPVSHSRKSSTSSFDSTATTLCGWDSNLPEWMSVITLDSSDFFSPGQLLWADVDGIFYRNGHACGVNTATHQQVIHSMHEVHQQDLEDLAGAVESIDQNAKATIDSLKLDHASALLAIQRDASVRLSSCFNDYKCATDVMKQSHETALAGLGKKQELAIVQLNAQHRAEIEKITNTNNAIVASLKKHSQSAAASLEQSHQSALTSLKEENAATVKALKEDNAATLSSLKKENAAKLACTEKEHRAAITAAEADYGSRLAQAHADNQQGIERLQEAHLAVVQKLSVEHQGALADRDSTTAFLYAELAAQKDSTKKDVEALSNANEIIAALKREIATVRAEKKSSCQELPSPSGSLQESYKATIASLREEIQELRRTHAADVEKILAASNDALTAKEALVQGLQATLAEKASELAAARREAEDSRFSLEEASQMLNQEREVLEDAEVELSALNEENQKLRDRQLEDDTNLRKLALLNMDRRGVEWSNAKQARHVRQLLAEKVPLENLNIRLHNENLRIKEHAADIEKGMEEIRAYAEDVSTKTLSVLDAIQSDGLLNVASLAERTESEIIDGLAGYLNDFLEACNSNILAGRKLVAENNRLTNAARDDRDTINNLREHAVELKDKYNSEHAKLMDAEIAAEVAAANEHAASTELAQLAPDALQARERAARIAALENELASLHADAAPRDWSAVAADLAQQLEARGLAIEALQADLDLAAEQLRDHAHCADRARRDRNAIGLLEQFVSGVTKRNHAQAAELMRVRRHAGLPAEHCAAGGTGPLDKVHARAMLQRLAECEGVVLREADYEYVDSLDQIMQLPVRESDVPPLDRPFTAAERVIGGILDRIRDVCRDAVDGDEAIKYRELPALADAREEPLDLTTSPQAEKAGEQRVERAQMEMVTAAEQVRAAALKAELDAQILEEEAF</sequence>
<comment type="caution">
    <text evidence="2">The sequence shown here is derived from an EMBL/GenBank/DDBJ whole genome shotgun (WGS) entry which is preliminary data.</text>
</comment>
<evidence type="ECO:0000313" key="2">
    <source>
        <dbReference type="EMBL" id="KAH7038899.1"/>
    </source>
</evidence>
<name>A0ABQ8FZU3_9PEZI</name>
<keyword evidence="3" id="KW-1185">Reference proteome</keyword>
<evidence type="ECO:0008006" key="4">
    <source>
        <dbReference type="Google" id="ProtNLM"/>
    </source>
</evidence>
<dbReference type="Proteomes" id="UP000774617">
    <property type="component" value="Unassembled WGS sequence"/>
</dbReference>
<accession>A0ABQ8FZU3</accession>
<reference evidence="2 3" key="1">
    <citation type="journal article" date="2021" name="Nat. Commun.">
        <title>Genetic determinants of endophytism in the Arabidopsis root mycobiome.</title>
        <authorList>
            <person name="Mesny F."/>
            <person name="Miyauchi S."/>
            <person name="Thiergart T."/>
            <person name="Pickel B."/>
            <person name="Atanasova L."/>
            <person name="Karlsson M."/>
            <person name="Huettel B."/>
            <person name="Barry K.W."/>
            <person name="Haridas S."/>
            <person name="Chen C."/>
            <person name="Bauer D."/>
            <person name="Andreopoulos W."/>
            <person name="Pangilinan J."/>
            <person name="LaButti K."/>
            <person name="Riley R."/>
            <person name="Lipzen A."/>
            <person name="Clum A."/>
            <person name="Drula E."/>
            <person name="Henrissat B."/>
            <person name="Kohler A."/>
            <person name="Grigoriev I.V."/>
            <person name="Martin F.M."/>
            <person name="Hacquard S."/>
        </authorList>
    </citation>
    <scope>NUCLEOTIDE SEQUENCE [LARGE SCALE GENOMIC DNA]</scope>
    <source>
        <strain evidence="2 3">MPI-SDFR-AT-0080</strain>
    </source>
</reference>
<protein>
    <recommendedName>
        <fullName evidence="4">Prefoldin</fullName>
    </recommendedName>
</protein>
<feature type="coiled-coil region" evidence="1">
    <location>
        <begin position="704"/>
        <end position="731"/>
    </location>
</feature>
<proteinExistence type="predicted"/>
<organism evidence="2 3">
    <name type="scientific">Macrophomina phaseolina</name>
    <dbReference type="NCBI Taxonomy" id="35725"/>
    <lineage>
        <taxon>Eukaryota</taxon>
        <taxon>Fungi</taxon>
        <taxon>Dikarya</taxon>
        <taxon>Ascomycota</taxon>
        <taxon>Pezizomycotina</taxon>
        <taxon>Dothideomycetes</taxon>
        <taxon>Dothideomycetes incertae sedis</taxon>
        <taxon>Botryosphaeriales</taxon>
        <taxon>Botryosphaeriaceae</taxon>
        <taxon>Macrophomina</taxon>
    </lineage>
</organism>
<feature type="coiled-coil region" evidence="1">
    <location>
        <begin position="403"/>
        <end position="561"/>
    </location>
</feature>
<evidence type="ECO:0000313" key="3">
    <source>
        <dbReference type="Proteomes" id="UP000774617"/>
    </source>
</evidence>